<reference evidence="2" key="1">
    <citation type="submission" date="2016-10" db="EMBL/GenBank/DDBJ databases">
        <authorList>
            <person name="Varghese N."/>
            <person name="Submissions S."/>
        </authorList>
    </citation>
    <scope>NUCLEOTIDE SEQUENCE [LARGE SCALE GENOMIC DNA]</scope>
    <source>
        <strain evidence="2">Gh-48</strain>
    </source>
</reference>
<evidence type="ECO:0000313" key="1">
    <source>
        <dbReference type="EMBL" id="SEM66535.1"/>
    </source>
</evidence>
<dbReference type="STRING" id="551995.SAMN05192574_101392"/>
<dbReference type="EMBL" id="FOCL01000001">
    <property type="protein sequence ID" value="SEM66535.1"/>
    <property type="molecule type" value="Genomic_DNA"/>
</dbReference>
<evidence type="ECO:0000313" key="2">
    <source>
        <dbReference type="Proteomes" id="UP000198942"/>
    </source>
</evidence>
<sequence length="539" mass="59151">MSVTLYSPLPVIAFSKNPIVLQLMSDDYLTTAPAFSVNTVEFPGAVTDGLQIGLSWNAGSASLTAATTPDISGNQFPTGDGSNAYVASLVDYFEGNYFIDQAFKVSVNTSGAHPKLVFTAKVASTDYDITPAANQAVATPGTSGSQKANFMHHIEVWKYNPSGGDVKVYDANVSLDEPKTGITTLDISESLHSFMGFDSPSLTGSYWQLCSKSCWQYYVKYAQFFGDDPSVKKLNKTGLHTVVYGGYSNLALQQIADRVNYLQTYLLPDPSLYAYQCWLETWPVDYFSIKTNQAQFLSFVNNLSATETLAVQVDITYQDNTLQTIYLTGGTVLSMQKVAVGCGYQQLGLNGYGVSGNRAASYIVTLVNGTSHESRSKPKRFIVDRNYEQYTRYFLYADSCGNFKTLRTFGRSELSSDAEFDLTAFQPDIATLPESGNYQNSNIKAVLNDKINSGYISAGGIYDAIVELQLSKQVFRVFGNKLTPVVMTTKKFDFRKDGTGFSAAVLEYRLAYDEDLHTADSYALAIPSLNNSQQAINDI</sequence>
<keyword evidence="2" id="KW-1185">Reference proteome</keyword>
<dbReference type="AlphaFoldDB" id="A0A1H8A6X4"/>
<protein>
    <submittedName>
        <fullName evidence="1">Uncharacterized protein</fullName>
    </submittedName>
</protein>
<gene>
    <name evidence="1" type="ORF">SAMN05192574_101392</name>
</gene>
<proteinExistence type="predicted"/>
<name>A0A1H8A6X4_9SPHI</name>
<dbReference type="RefSeq" id="WP_091206894.1">
    <property type="nucleotide sequence ID" value="NZ_FOCL01000001.1"/>
</dbReference>
<dbReference type="Proteomes" id="UP000198942">
    <property type="component" value="Unassembled WGS sequence"/>
</dbReference>
<organism evidence="1 2">
    <name type="scientific">Mucilaginibacter gossypiicola</name>
    <dbReference type="NCBI Taxonomy" id="551995"/>
    <lineage>
        <taxon>Bacteria</taxon>
        <taxon>Pseudomonadati</taxon>
        <taxon>Bacteroidota</taxon>
        <taxon>Sphingobacteriia</taxon>
        <taxon>Sphingobacteriales</taxon>
        <taxon>Sphingobacteriaceae</taxon>
        <taxon>Mucilaginibacter</taxon>
    </lineage>
</organism>
<dbReference type="OrthoDB" id="934761at2"/>
<accession>A0A1H8A6X4</accession>